<name>A0ABX3N9D3_9FLAO</name>
<reference evidence="3 4" key="1">
    <citation type="submission" date="2016-07" db="EMBL/GenBank/DDBJ databases">
        <title>Revisiting the Taxonomy of the Elizabethkingia Genus based on Whole-Genome Sequencing, Optical Mapping, and MALDI-TOF.</title>
        <authorList>
            <person name="Nicholson A.C."/>
        </authorList>
    </citation>
    <scope>NUCLEOTIDE SEQUENCE [LARGE SCALE GENOMIC DNA]</scope>
    <source>
        <strain evidence="3 4">C1558</strain>
    </source>
</reference>
<dbReference type="Proteomes" id="UP000190016">
    <property type="component" value="Unassembled WGS sequence"/>
</dbReference>
<keyword evidence="2" id="KW-0732">Signal</keyword>
<gene>
    <name evidence="3" type="ORF">BB021_06700</name>
</gene>
<feature type="chain" id="PRO_5045815029" evidence="2">
    <location>
        <begin position="35"/>
        <end position="329"/>
    </location>
</feature>
<comment type="caution">
    <text evidence="3">The sequence shown here is derived from an EMBL/GenBank/DDBJ whole genome shotgun (WGS) entry which is preliminary data.</text>
</comment>
<organism evidence="3 4">
    <name type="scientific">Elizabethkingia ursingii</name>
    <dbReference type="NCBI Taxonomy" id="1756150"/>
    <lineage>
        <taxon>Bacteria</taxon>
        <taxon>Pseudomonadati</taxon>
        <taxon>Bacteroidota</taxon>
        <taxon>Flavobacteriia</taxon>
        <taxon>Flavobacteriales</taxon>
        <taxon>Weeksellaceae</taxon>
        <taxon>Elizabethkingia</taxon>
    </lineage>
</organism>
<feature type="compositionally biased region" description="Low complexity" evidence="1">
    <location>
        <begin position="236"/>
        <end position="255"/>
    </location>
</feature>
<evidence type="ECO:0000313" key="3">
    <source>
        <dbReference type="EMBL" id="OPB89045.1"/>
    </source>
</evidence>
<feature type="compositionally biased region" description="Polar residues" evidence="1">
    <location>
        <begin position="273"/>
        <end position="296"/>
    </location>
</feature>
<proteinExistence type="predicted"/>
<dbReference type="EMBL" id="MBDS01000014">
    <property type="protein sequence ID" value="OPB89045.1"/>
    <property type="molecule type" value="Genomic_DNA"/>
</dbReference>
<feature type="compositionally biased region" description="Gly residues" evidence="1">
    <location>
        <begin position="299"/>
        <end position="329"/>
    </location>
</feature>
<accession>A0ABX3N9D3</accession>
<feature type="region of interest" description="Disordered" evidence="1">
    <location>
        <begin position="236"/>
        <end position="329"/>
    </location>
</feature>
<keyword evidence="4" id="KW-1185">Reference proteome</keyword>
<evidence type="ECO:0000313" key="4">
    <source>
        <dbReference type="Proteomes" id="UP000190016"/>
    </source>
</evidence>
<evidence type="ECO:0000256" key="2">
    <source>
        <dbReference type="SAM" id="SignalP"/>
    </source>
</evidence>
<protein>
    <submittedName>
        <fullName evidence="3">Vitellogenin ii</fullName>
    </submittedName>
</protein>
<dbReference type="PROSITE" id="PS51257">
    <property type="entry name" value="PROKAR_LIPOPROTEIN"/>
    <property type="match status" value="1"/>
</dbReference>
<sequence>MKNKTIIGMGKLLKSNVLLGASALGLLTSCGAYMNGYSETDGAYYDPSRDTVPQYDTRTAGNQVGGYYSYGDDEDESYDTSIVRQSQYNQKKQQTKYQNWGNKKTDSDWGDFTGTQTYYTDNSFYGGWGYPYGWGGWRSPFYGSYYGGGLGFGWGASYGWGYPGWGWNIGFGWGGGYYPGWGMGGFYDPFWGFPYYAYRPHYWGGYYRPWAGSGYYAPRYRNRDADYIDRSRNGFRNNNGSYNNGSFRGNNGNGYQDRSNNGFRNSGFRDRSQNQMPQSQQGWNNRPSDSGFRSNNGFSTGGRGGGGFGGGSAGSSGGGGGGFRSGGRR</sequence>
<evidence type="ECO:0000256" key="1">
    <source>
        <dbReference type="SAM" id="MobiDB-lite"/>
    </source>
</evidence>
<feature type="signal peptide" evidence="2">
    <location>
        <begin position="1"/>
        <end position="34"/>
    </location>
</feature>